<dbReference type="Pfam" id="PF01602">
    <property type="entry name" value="Adaptin_N"/>
    <property type="match status" value="1"/>
</dbReference>
<dbReference type="GO" id="GO:0012505">
    <property type="term" value="C:endomembrane system"/>
    <property type="evidence" value="ECO:0007669"/>
    <property type="project" value="UniProtKB-SubCell"/>
</dbReference>
<dbReference type="InterPro" id="IPR026739">
    <property type="entry name" value="AP_beta"/>
</dbReference>
<dbReference type="GO" id="GO:0016192">
    <property type="term" value="P:vesicle-mediated transport"/>
    <property type="evidence" value="ECO:0007669"/>
    <property type="project" value="InterPro"/>
</dbReference>
<proteinExistence type="inferred from homology"/>
<keyword evidence="9" id="KW-1185">Reference proteome</keyword>
<feature type="compositionally biased region" description="Acidic residues" evidence="6">
    <location>
        <begin position="806"/>
        <end position="821"/>
    </location>
</feature>
<dbReference type="Proteomes" id="UP000008837">
    <property type="component" value="Unassembled WGS sequence"/>
</dbReference>
<dbReference type="PANTHER" id="PTHR11134">
    <property type="entry name" value="ADAPTOR COMPLEX SUBUNIT BETA FAMILY MEMBER"/>
    <property type="match status" value="1"/>
</dbReference>
<dbReference type="OrthoDB" id="10254310at2759"/>
<feature type="region of interest" description="Disordered" evidence="6">
    <location>
        <begin position="778"/>
        <end position="827"/>
    </location>
</feature>
<gene>
    <name evidence="8" type="ORF">MGL_1337</name>
</gene>
<evidence type="ECO:0000256" key="6">
    <source>
        <dbReference type="SAM" id="MobiDB-lite"/>
    </source>
</evidence>
<dbReference type="GO" id="GO:0030117">
    <property type="term" value="C:membrane coat"/>
    <property type="evidence" value="ECO:0007669"/>
    <property type="project" value="InterPro"/>
</dbReference>
<evidence type="ECO:0000256" key="3">
    <source>
        <dbReference type="ARBA" id="ARBA00022448"/>
    </source>
</evidence>
<dbReference type="InterPro" id="IPR011989">
    <property type="entry name" value="ARM-like"/>
</dbReference>
<dbReference type="InterPro" id="IPR002553">
    <property type="entry name" value="Clathrin/coatomer_adapt-like_N"/>
</dbReference>
<comment type="subcellular location">
    <subcellularLocation>
        <location evidence="1">Endomembrane system</location>
    </subcellularLocation>
</comment>
<evidence type="ECO:0000313" key="8">
    <source>
        <dbReference type="EMBL" id="EDP43940.1"/>
    </source>
</evidence>
<dbReference type="GO" id="GO:0006886">
    <property type="term" value="P:intracellular protein transport"/>
    <property type="evidence" value="ECO:0007669"/>
    <property type="project" value="InterPro"/>
</dbReference>
<dbReference type="KEGG" id="mgl:MGL_1337"/>
<organism evidence="8 9">
    <name type="scientific">Malassezia globosa (strain ATCC MYA-4612 / CBS 7966)</name>
    <name type="common">Dandruff-associated fungus</name>
    <dbReference type="NCBI Taxonomy" id="425265"/>
    <lineage>
        <taxon>Eukaryota</taxon>
        <taxon>Fungi</taxon>
        <taxon>Dikarya</taxon>
        <taxon>Basidiomycota</taxon>
        <taxon>Ustilaginomycotina</taxon>
        <taxon>Malasseziomycetes</taxon>
        <taxon>Malasseziales</taxon>
        <taxon>Malasseziaceae</taxon>
        <taxon>Malassezia</taxon>
    </lineage>
</organism>
<dbReference type="GeneID" id="5855461"/>
<dbReference type="Gene3D" id="1.25.10.10">
    <property type="entry name" value="Leucine-rich Repeat Variant"/>
    <property type="match status" value="1"/>
</dbReference>
<evidence type="ECO:0000313" key="9">
    <source>
        <dbReference type="Proteomes" id="UP000008837"/>
    </source>
</evidence>
<accession>A8PX61</accession>
<keyword evidence="3" id="KW-0813">Transport</keyword>
<evidence type="ECO:0000256" key="4">
    <source>
        <dbReference type="ARBA" id="ARBA00022927"/>
    </source>
</evidence>
<evidence type="ECO:0000256" key="5">
    <source>
        <dbReference type="ARBA" id="ARBA00023136"/>
    </source>
</evidence>
<name>A8PX61_MALGO</name>
<dbReference type="InterPro" id="IPR016024">
    <property type="entry name" value="ARM-type_fold"/>
</dbReference>
<dbReference type="SUPFAM" id="SSF48371">
    <property type="entry name" value="ARM repeat"/>
    <property type="match status" value="1"/>
</dbReference>
<comment type="caution">
    <text evidence="8">The sequence shown here is derived from an EMBL/GenBank/DDBJ whole genome shotgun (WGS) entry which is preliminary data.</text>
</comment>
<dbReference type="EMBL" id="AAYY01000004">
    <property type="protein sequence ID" value="EDP43940.1"/>
    <property type="molecule type" value="Genomic_DNA"/>
</dbReference>
<evidence type="ECO:0000259" key="7">
    <source>
        <dbReference type="Pfam" id="PF01602"/>
    </source>
</evidence>
<evidence type="ECO:0000256" key="2">
    <source>
        <dbReference type="ARBA" id="ARBA00006613"/>
    </source>
</evidence>
<sequence>MPVNALESSSYFPSMSSLPSLSTLSSSRAWEYFSERGEDALYAVKGVLGGTGSSKYLDMREENVAKIHSELESIHEAERLEGMKSIVAMISKGRDASPYLASVFKLSSSTSLEVRKLVYLVVLRYAKSHPDLALLSINSFQRDLADPNPLIRGMALRTLSGIHLREVSELVMMAVNKASRDPHPYVRRIAAYALPTCYNLDHGNYERLVECLKTFFCDRSPSVLGAATSIFQNLCPDRWDLLHRHFRKLCYALGDMSEWAQPTCMLVLTRYSRANISKPSSTHVDPDLQVLLTSLSAQTASMNPAVVVSVVRAFSALFPERLSAVFPALIRLLRSPPDVSYVVVLHAIELLRSSFVDISPYLTAFYVRASDPAYLALAKLYVLVHSASASQASDLAHELATYTRSSCITVALRSVTALGQLASRHEGVALQSLQLLVNVTQVPTLSTPVLSRAVHVVQSLLHTCSPSTAAVVVVRFALRLFVPLANRVRDPDAPRIRILTDTVSRVAVLWMLGLHLKTCLAGSSLLELIVPDLLRCLVAHWSKEQASVQCQALTLSAKAFVHGITLSNSALRMALTVLHYEILARASMSSDADVRDRARFYGGLTRGLADSESELDTAPNEDVRSYLASHHNLDLLRLPGVRLRLAQVQHVLVSHDDESVGDTCLREHRSKTVSDRALFFDLDFDVLKMNLRGSKDAQLPKWCDPDALPPSIVRLPDSHSVQPKDNWAQDQRSFSNDTFFNHPSMASKVVLEHRDRQSWSSTTTQGQARFTDLDSFLEAPSESDDDDYVENGMKNSSTSIDRPAPEDDEYAYDSSDLDSDEAVAMIK</sequence>
<feature type="domain" description="Clathrin/coatomer adaptor adaptin-like N-terminal" evidence="7">
    <location>
        <begin position="64"/>
        <end position="604"/>
    </location>
</feature>
<dbReference type="VEuPathDB" id="FungiDB:MGL_1337"/>
<evidence type="ECO:0000256" key="1">
    <source>
        <dbReference type="ARBA" id="ARBA00004308"/>
    </source>
</evidence>
<dbReference type="STRING" id="425265.A8PX61"/>
<reference evidence="8 9" key="1">
    <citation type="journal article" date="2007" name="Proc. Natl. Acad. Sci. U.S.A.">
        <title>Dandruff-associated Malassezia genomes reveal convergent and divergent virulence traits shared with plant and human fungal pathogens.</title>
        <authorList>
            <person name="Xu J."/>
            <person name="Saunders C.W."/>
            <person name="Hu P."/>
            <person name="Grant R.A."/>
            <person name="Boekhout T."/>
            <person name="Kuramae E.E."/>
            <person name="Kronstad J.W."/>
            <person name="Deangelis Y.M."/>
            <person name="Reeder N.L."/>
            <person name="Johnstone K.R."/>
            <person name="Leland M."/>
            <person name="Fieno A.M."/>
            <person name="Begley W.M."/>
            <person name="Sun Y."/>
            <person name="Lacey M.P."/>
            <person name="Chaudhary T."/>
            <person name="Keough T."/>
            <person name="Chu L."/>
            <person name="Sears R."/>
            <person name="Yuan B."/>
            <person name="Dawson T.L.Jr."/>
        </authorList>
    </citation>
    <scope>NUCLEOTIDE SEQUENCE [LARGE SCALE GENOMIC DNA]</scope>
    <source>
        <strain evidence="9">ATCC MYA-4612 / CBS 7966</strain>
    </source>
</reference>
<keyword evidence="5" id="KW-0472">Membrane</keyword>
<dbReference type="FunCoup" id="A8PX61">
    <property type="interactions" value="264"/>
</dbReference>
<comment type="similarity">
    <text evidence="2">Belongs to the adaptor complexes large subunit family.</text>
</comment>
<dbReference type="RefSeq" id="XP_001731154.1">
    <property type="nucleotide sequence ID" value="XM_001731102.1"/>
</dbReference>
<dbReference type="AlphaFoldDB" id="A8PX61"/>
<keyword evidence="4" id="KW-0653">Protein transport</keyword>
<dbReference type="OMA" id="TRIVAMI"/>
<feature type="region of interest" description="Disordered" evidence="6">
    <location>
        <begin position="1"/>
        <end position="21"/>
    </location>
</feature>
<protein>
    <recommendedName>
        <fullName evidence="7">Clathrin/coatomer adaptor adaptin-like N-terminal domain-containing protein</fullName>
    </recommendedName>
</protein>
<dbReference type="InParanoid" id="A8PX61"/>